<keyword evidence="3 6" id="KW-0812">Transmembrane</keyword>
<dbReference type="AlphaFoldDB" id="A0A8J2SSN7"/>
<dbReference type="OrthoDB" id="8841220at2759"/>
<evidence type="ECO:0000256" key="6">
    <source>
        <dbReference type="SAM" id="Phobius"/>
    </source>
</evidence>
<keyword evidence="4 6" id="KW-1133">Transmembrane helix</keyword>
<reference evidence="7" key="1">
    <citation type="submission" date="2021-11" db="EMBL/GenBank/DDBJ databases">
        <authorList>
            <consortium name="Genoscope - CEA"/>
            <person name="William W."/>
        </authorList>
    </citation>
    <scope>NUCLEOTIDE SEQUENCE</scope>
</reference>
<dbReference type="Proteomes" id="UP000789595">
    <property type="component" value="Unassembled WGS sequence"/>
</dbReference>
<dbReference type="EMBL" id="CAKKNE010000003">
    <property type="protein sequence ID" value="CAH0372359.1"/>
    <property type="molecule type" value="Genomic_DNA"/>
</dbReference>
<comment type="subcellular location">
    <subcellularLocation>
        <location evidence="1">Membrane</location>
        <topology evidence="1">Multi-pass membrane protein</topology>
    </subcellularLocation>
</comment>
<keyword evidence="5 6" id="KW-0472">Membrane</keyword>
<evidence type="ECO:0000256" key="5">
    <source>
        <dbReference type="ARBA" id="ARBA00023136"/>
    </source>
</evidence>
<dbReference type="PANTHER" id="PTHR10057">
    <property type="entry name" value="PERIPHERAL-TYPE BENZODIAZEPINE RECEPTOR"/>
    <property type="match status" value="1"/>
</dbReference>
<accession>A0A8J2SSN7</accession>
<gene>
    <name evidence="7" type="ORF">PECAL_3P23500</name>
</gene>
<comment type="caution">
    <text evidence="7">The sequence shown here is derived from an EMBL/GenBank/DDBJ whole genome shotgun (WGS) entry which is preliminary data.</text>
</comment>
<feature type="transmembrane region" description="Helical" evidence="6">
    <location>
        <begin position="152"/>
        <end position="172"/>
    </location>
</feature>
<dbReference type="InterPro" id="IPR004307">
    <property type="entry name" value="TspO_MBR"/>
</dbReference>
<evidence type="ECO:0000256" key="3">
    <source>
        <dbReference type="ARBA" id="ARBA00022692"/>
    </source>
</evidence>
<name>A0A8J2SSN7_9STRA</name>
<dbReference type="Pfam" id="PF03073">
    <property type="entry name" value="TspO_MBR"/>
    <property type="match status" value="1"/>
</dbReference>
<organism evidence="7 8">
    <name type="scientific">Pelagomonas calceolata</name>
    <dbReference type="NCBI Taxonomy" id="35677"/>
    <lineage>
        <taxon>Eukaryota</taxon>
        <taxon>Sar</taxon>
        <taxon>Stramenopiles</taxon>
        <taxon>Ochrophyta</taxon>
        <taxon>Pelagophyceae</taxon>
        <taxon>Pelagomonadales</taxon>
        <taxon>Pelagomonadaceae</taxon>
        <taxon>Pelagomonas</taxon>
    </lineage>
</organism>
<evidence type="ECO:0008006" key="9">
    <source>
        <dbReference type="Google" id="ProtNLM"/>
    </source>
</evidence>
<evidence type="ECO:0000313" key="8">
    <source>
        <dbReference type="Proteomes" id="UP000789595"/>
    </source>
</evidence>
<feature type="transmembrane region" description="Helical" evidence="6">
    <location>
        <begin position="126"/>
        <end position="146"/>
    </location>
</feature>
<dbReference type="CDD" id="cd15904">
    <property type="entry name" value="TSPO_MBR"/>
    <property type="match status" value="1"/>
</dbReference>
<protein>
    <recommendedName>
        <fullName evidence="9">Tryptophan-rich sensory protein</fullName>
    </recommendedName>
</protein>
<evidence type="ECO:0000313" key="7">
    <source>
        <dbReference type="EMBL" id="CAH0372359.1"/>
    </source>
</evidence>
<proteinExistence type="inferred from homology"/>
<dbReference type="InterPro" id="IPR038330">
    <property type="entry name" value="TspO/MBR-related_sf"/>
</dbReference>
<dbReference type="GO" id="GO:0033013">
    <property type="term" value="P:tetrapyrrole metabolic process"/>
    <property type="evidence" value="ECO:0007669"/>
    <property type="project" value="UniProtKB-ARBA"/>
</dbReference>
<dbReference type="Gene3D" id="1.20.1260.100">
    <property type="entry name" value="TspO/MBR protein"/>
    <property type="match status" value="1"/>
</dbReference>
<evidence type="ECO:0000256" key="1">
    <source>
        <dbReference type="ARBA" id="ARBA00004141"/>
    </source>
</evidence>
<evidence type="ECO:0000256" key="2">
    <source>
        <dbReference type="ARBA" id="ARBA00007524"/>
    </source>
</evidence>
<dbReference type="GO" id="GO:0016020">
    <property type="term" value="C:membrane"/>
    <property type="evidence" value="ECO:0007669"/>
    <property type="project" value="UniProtKB-SubCell"/>
</dbReference>
<comment type="similarity">
    <text evidence="2">Belongs to the TspO/BZRP family.</text>
</comment>
<keyword evidence="8" id="KW-1185">Reference proteome</keyword>
<evidence type="ECO:0000256" key="4">
    <source>
        <dbReference type="ARBA" id="ARBA00022989"/>
    </source>
</evidence>
<dbReference type="PANTHER" id="PTHR10057:SF0">
    <property type="entry name" value="TRANSLOCATOR PROTEIN"/>
    <property type="match status" value="1"/>
</dbReference>
<sequence length="209" mass="22382">MKAGLLVLAAASALQPPRTARRLLKLHAAPAPAYVAGACLTGIAWKPIVTKAMDDWYDNGDTNFRRPAWAPPRKWFPPIWRVNYFLIGLAASRRAAAGGLPPVAWVHYALNMCWAPLFFKFRQLKAAVVLNVGLVITLVAALPSFAEAGAALLLAPYLGWLAFATALSLQIARLNPAGVSAQTANGAWRATCDASGVVSWYDFGVRLGG</sequence>